<organism evidence="2">
    <name type="scientific">Gibberella zeae</name>
    <name type="common">Wheat head blight fungus</name>
    <name type="synonym">Fusarium graminearum</name>
    <dbReference type="NCBI Taxonomy" id="5518"/>
    <lineage>
        <taxon>Eukaryota</taxon>
        <taxon>Fungi</taxon>
        <taxon>Dikarya</taxon>
        <taxon>Ascomycota</taxon>
        <taxon>Pezizomycotina</taxon>
        <taxon>Sordariomycetes</taxon>
        <taxon>Hypocreomycetidae</taxon>
        <taxon>Hypocreales</taxon>
        <taxon>Nectriaceae</taxon>
        <taxon>Fusarium</taxon>
    </lineage>
</organism>
<name>A0A4E9EM96_GIBZA</name>
<sequence length="61" mass="6366">MCSNEKPLPKPSAPRHPSSFAPYEVGSGNDAMPDEAPPQYAEEPAAAERILNDGAGATVMP</sequence>
<reference evidence="2" key="1">
    <citation type="submission" date="2019-04" db="EMBL/GenBank/DDBJ databases">
        <authorList>
            <person name="Melise S."/>
            <person name="Noan J."/>
            <person name="Okalmin O."/>
        </authorList>
    </citation>
    <scope>NUCLEOTIDE SEQUENCE</scope>
    <source>
        <strain evidence="2">FN9</strain>
    </source>
</reference>
<gene>
    <name evidence="2" type="ORF">FUG_LOCUS541650</name>
</gene>
<evidence type="ECO:0000256" key="1">
    <source>
        <dbReference type="SAM" id="MobiDB-lite"/>
    </source>
</evidence>
<proteinExistence type="predicted"/>
<protein>
    <submittedName>
        <fullName evidence="2">Uncharacterized protein</fullName>
    </submittedName>
</protein>
<feature type="compositionally biased region" description="Low complexity" evidence="1">
    <location>
        <begin position="37"/>
        <end position="48"/>
    </location>
</feature>
<evidence type="ECO:0000313" key="2">
    <source>
        <dbReference type="EMBL" id="VIO63602.1"/>
    </source>
</evidence>
<feature type="region of interest" description="Disordered" evidence="1">
    <location>
        <begin position="1"/>
        <end position="61"/>
    </location>
</feature>
<dbReference type="EMBL" id="CAAKMV010000184">
    <property type="protein sequence ID" value="VIO63602.1"/>
    <property type="molecule type" value="Genomic_DNA"/>
</dbReference>
<dbReference type="AlphaFoldDB" id="A0A4E9EM96"/>
<accession>A0A4E9EM96</accession>